<accession>A0A6L8LIJ0</accession>
<protein>
    <submittedName>
        <fullName evidence="2">Uncharacterized protein</fullName>
    </submittedName>
</protein>
<organism evidence="2 3">
    <name type="scientific">Thalassovita mangrovi</name>
    <dbReference type="NCBI Taxonomy" id="2692236"/>
    <lineage>
        <taxon>Bacteria</taxon>
        <taxon>Pseudomonadati</taxon>
        <taxon>Pseudomonadota</taxon>
        <taxon>Alphaproteobacteria</taxon>
        <taxon>Rhodobacterales</taxon>
        <taxon>Roseobacteraceae</taxon>
        <taxon>Thalassovita</taxon>
    </lineage>
</organism>
<feature type="transmembrane region" description="Helical" evidence="1">
    <location>
        <begin position="6"/>
        <end position="24"/>
    </location>
</feature>
<evidence type="ECO:0000313" key="2">
    <source>
        <dbReference type="EMBL" id="MYM54270.1"/>
    </source>
</evidence>
<reference evidence="2 3" key="1">
    <citation type="submission" date="2020-01" db="EMBL/GenBank/DDBJ databases">
        <authorList>
            <person name="Chen S."/>
        </authorList>
    </citation>
    <scope>NUCLEOTIDE SEQUENCE [LARGE SCALE GENOMIC DNA]</scope>
    <source>
        <strain evidence="2 3">GS-10</strain>
    </source>
</reference>
<keyword evidence="1" id="KW-0472">Membrane</keyword>
<proteinExistence type="predicted"/>
<gene>
    <name evidence="2" type="ORF">GR167_03060</name>
</gene>
<dbReference type="EMBL" id="WWEN01000002">
    <property type="protein sequence ID" value="MYM54270.1"/>
    <property type="molecule type" value="Genomic_DNA"/>
</dbReference>
<evidence type="ECO:0000256" key="1">
    <source>
        <dbReference type="SAM" id="Phobius"/>
    </source>
</evidence>
<sequence length="68" mass="7108">MTKSGIVGAGVVLLVVGIFLIAGGTKSIKQNIELNRVTSCTALQLALSQSDATVEKKLGVYCDDILSR</sequence>
<dbReference type="Proteomes" id="UP000479043">
    <property type="component" value="Unassembled WGS sequence"/>
</dbReference>
<keyword evidence="1" id="KW-1133">Transmembrane helix</keyword>
<evidence type="ECO:0000313" key="3">
    <source>
        <dbReference type="Proteomes" id="UP000479043"/>
    </source>
</evidence>
<keyword evidence="1" id="KW-0812">Transmembrane</keyword>
<dbReference type="AlphaFoldDB" id="A0A6L8LIJ0"/>
<name>A0A6L8LIJ0_9RHOB</name>
<comment type="caution">
    <text evidence="2">The sequence shown here is derived from an EMBL/GenBank/DDBJ whole genome shotgun (WGS) entry which is preliminary data.</text>
</comment>
<keyword evidence="3" id="KW-1185">Reference proteome</keyword>